<gene>
    <name evidence="1" type="primary">WBGene00273120</name>
</gene>
<dbReference type="Proteomes" id="UP000005239">
    <property type="component" value="Unassembled WGS sequence"/>
</dbReference>
<reference evidence="2" key="1">
    <citation type="journal article" date="2008" name="Nat. Genet.">
        <title>The Pristionchus pacificus genome provides a unique perspective on nematode lifestyle and parasitism.</title>
        <authorList>
            <person name="Dieterich C."/>
            <person name="Clifton S.W."/>
            <person name="Schuster L.N."/>
            <person name="Chinwalla A."/>
            <person name="Delehaunty K."/>
            <person name="Dinkelacker I."/>
            <person name="Fulton L."/>
            <person name="Fulton R."/>
            <person name="Godfrey J."/>
            <person name="Minx P."/>
            <person name="Mitreva M."/>
            <person name="Roeseler W."/>
            <person name="Tian H."/>
            <person name="Witte H."/>
            <person name="Yang S.P."/>
            <person name="Wilson R.K."/>
            <person name="Sommer R.J."/>
        </authorList>
    </citation>
    <scope>NUCLEOTIDE SEQUENCE [LARGE SCALE GENOMIC DNA]</scope>
    <source>
        <strain evidence="2">PS312</strain>
    </source>
</reference>
<keyword evidence="2" id="KW-1185">Reference proteome</keyword>
<protein>
    <submittedName>
        <fullName evidence="1">Uncharacterized protein</fullName>
    </submittedName>
</protein>
<organism evidence="1 2">
    <name type="scientific">Pristionchus pacificus</name>
    <name type="common">Parasitic nematode worm</name>
    <dbReference type="NCBI Taxonomy" id="54126"/>
    <lineage>
        <taxon>Eukaryota</taxon>
        <taxon>Metazoa</taxon>
        <taxon>Ecdysozoa</taxon>
        <taxon>Nematoda</taxon>
        <taxon>Chromadorea</taxon>
        <taxon>Rhabditida</taxon>
        <taxon>Rhabditina</taxon>
        <taxon>Diplogasteromorpha</taxon>
        <taxon>Diplogasteroidea</taxon>
        <taxon>Neodiplogasteridae</taxon>
        <taxon>Pristionchus</taxon>
    </lineage>
</organism>
<dbReference type="AlphaFoldDB" id="A0A2A6C5I7"/>
<proteinExistence type="predicted"/>
<name>A0A2A6C5I7_PRIPA</name>
<dbReference type="EnsemblMetazoa" id="PPA34751.1">
    <property type="protein sequence ID" value="PPA34751.1"/>
    <property type="gene ID" value="WBGene00273120"/>
</dbReference>
<reference evidence="1" key="2">
    <citation type="submission" date="2022-06" db="UniProtKB">
        <authorList>
            <consortium name="EnsemblMetazoa"/>
        </authorList>
    </citation>
    <scope>IDENTIFICATION</scope>
    <source>
        <strain evidence="1">PS312</strain>
    </source>
</reference>
<sequence>MQLRYSSKNLSYEVESLKTEQSKSAKADANLNDTVRSFLYGLSSSLASMIDVSSSSSSSPPTLPPSSFLHSFASRAPKADGRSSVRSAEPEEPALEGYCIAYVMQGAHPCLREGTPTVSRLVYRTQSTRASACVRLVKEVDCDCDLTVLPYAKHIHRFGFFVDDESGRMKTRTRPRNLDNH</sequence>
<accession>A0A2A6C5I7</accession>
<accession>A0A8R1UMV3</accession>
<evidence type="ECO:0000313" key="1">
    <source>
        <dbReference type="EnsemblMetazoa" id="PPA34751.1"/>
    </source>
</evidence>
<evidence type="ECO:0000313" key="2">
    <source>
        <dbReference type="Proteomes" id="UP000005239"/>
    </source>
</evidence>